<dbReference type="Gene3D" id="1.50.10.20">
    <property type="match status" value="1"/>
</dbReference>
<dbReference type="Proteomes" id="UP000294933">
    <property type="component" value="Unassembled WGS sequence"/>
</dbReference>
<dbReference type="EMBL" id="ML170194">
    <property type="protein sequence ID" value="TDL19749.1"/>
    <property type="molecule type" value="Genomic_DNA"/>
</dbReference>
<keyword evidence="10" id="KW-1185">Reference proteome</keyword>
<keyword evidence="7" id="KW-0862">Zinc</keyword>
<evidence type="ECO:0000256" key="2">
    <source>
        <dbReference type="ARBA" id="ARBA00010497"/>
    </source>
</evidence>
<dbReference type="AlphaFoldDB" id="A0A4Y7PYR5"/>
<name>A0A4Y7PYR5_9AGAM</name>
<keyword evidence="3" id="KW-0637">Prenyltransferase</keyword>
<protein>
    <submittedName>
        <fullName evidence="9">Terpenoid cyclases/Protein prenyltransferase</fullName>
    </submittedName>
</protein>
<dbReference type="Pfam" id="PF00432">
    <property type="entry name" value="Prenyltrans"/>
    <property type="match status" value="1"/>
</dbReference>
<comment type="cofactor">
    <cofactor evidence="1">
        <name>Zn(2+)</name>
        <dbReference type="ChEBI" id="CHEBI:29105"/>
    </cofactor>
</comment>
<dbReference type="SUPFAM" id="SSF48239">
    <property type="entry name" value="Terpenoid cyclases/Protein prenyltransferases"/>
    <property type="match status" value="1"/>
</dbReference>
<evidence type="ECO:0000256" key="3">
    <source>
        <dbReference type="ARBA" id="ARBA00022602"/>
    </source>
</evidence>
<comment type="similarity">
    <text evidence="2">Belongs to the protein prenyltransferase subunit beta family.</text>
</comment>
<feature type="domain" description="Prenyltransferase alpha-alpha toroid" evidence="8">
    <location>
        <begin position="9"/>
        <end position="342"/>
    </location>
</feature>
<dbReference type="InterPro" id="IPR008930">
    <property type="entry name" value="Terpenoid_cyclase/PrenylTrfase"/>
</dbReference>
<evidence type="ECO:0000256" key="4">
    <source>
        <dbReference type="ARBA" id="ARBA00022679"/>
    </source>
</evidence>
<sequence length="361" mass="39771">MAEDPNFTLNKASHASHCLRCLRGLPGSFAEADTSRVAIGFYCLGALDILGLLSQKVNESVRQGYIDWIYNQQTASPLGTGFRPSPYSSVSTSASDSQQDDHLFDRPNLIMTYTALLSLAILRDDLTRVDRKGLVNLVRHSQQDDGSFSAFPGKGEADLRIVYTAFAICHMLDDWSSVNIDKAISFIRTCRTYEGGYGEVPFSEAQGGPTYCALASLHLLPAEYSSSATLSVKERRSTVRWLAQNQAKDGGFRGRTEKVADACYSFWCGASLRILGAANEVDEASNADFLNRCQFRTGGIAKTPNEVPDPYHTYLSLAALAMYPPKTENLTWSLPRLDPLLNATEETARWARDHLRISAIS</sequence>
<reference evidence="9 10" key="1">
    <citation type="submission" date="2018-06" db="EMBL/GenBank/DDBJ databases">
        <title>A transcriptomic atlas of mushroom development highlights an independent origin of complex multicellularity.</title>
        <authorList>
            <consortium name="DOE Joint Genome Institute"/>
            <person name="Krizsan K."/>
            <person name="Almasi E."/>
            <person name="Merenyi Z."/>
            <person name="Sahu N."/>
            <person name="Viragh M."/>
            <person name="Koszo T."/>
            <person name="Mondo S."/>
            <person name="Kiss B."/>
            <person name="Balint B."/>
            <person name="Kues U."/>
            <person name="Barry K."/>
            <person name="Hegedus J.C."/>
            <person name="Henrissat B."/>
            <person name="Johnson J."/>
            <person name="Lipzen A."/>
            <person name="Ohm R."/>
            <person name="Nagy I."/>
            <person name="Pangilinan J."/>
            <person name="Yan J."/>
            <person name="Xiong Y."/>
            <person name="Grigoriev I.V."/>
            <person name="Hibbett D.S."/>
            <person name="Nagy L.G."/>
        </authorList>
    </citation>
    <scope>NUCLEOTIDE SEQUENCE [LARGE SCALE GENOMIC DNA]</scope>
    <source>
        <strain evidence="9 10">SZMC22713</strain>
    </source>
</reference>
<evidence type="ECO:0000256" key="1">
    <source>
        <dbReference type="ARBA" id="ARBA00001947"/>
    </source>
</evidence>
<keyword evidence="6" id="KW-0677">Repeat</keyword>
<evidence type="ECO:0000256" key="5">
    <source>
        <dbReference type="ARBA" id="ARBA00022723"/>
    </source>
</evidence>
<evidence type="ECO:0000256" key="6">
    <source>
        <dbReference type="ARBA" id="ARBA00022737"/>
    </source>
</evidence>
<dbReference type="InterPro" id="IPR045089">
    <property type="entry name" value="PGGT1B-like"/>
</dbReference>
<dbReference type="STRING" id="50990.A0A4Y7PYR5"/>
<evidence type="ECO:0000256" key="7">
    <source>
        <dbReference type="ARBA" id="ARBA00022833"/>
    </source>
</evidence>
<dbReference type="PANTHER" id="PTHR11774:SF4">
    <property type="entry name" value="GERANYLGERANYL TRANSFERASE TYPE-1 SUBUNIT BETA"/>
    <property type="match status" value="1"/>
</dbReference>
<dbReference type="GO" id="GO:0004662">
    <property type="term" value="F:CAAX-protein geranylgeranyltransferase activity"/>
    <property type="evidence" value="ECO:0007669"/>
    <property type="project" value="TreeGrafter"/>
</dbReference>
<evidence type="ECO:0000313" key="9">
    <source>
        <dbReference type="EMBL" id="TDL19749.1"/>
    </source>
</evidence>
<keyword evidence="4 9" id="KW-0808">Transferase</keyword>
<dbReference type="GO" id="GO:0046872">
    <property type="term" value="F:metal ion binding"/>
    <property type="evidence" value="ECO:0007669"/>
    <property type="project" value="UniProtKB-KW"/>
</dbReference>
<evidence type="ECO:0000313" key="10">
    <source>
        <dbReference type="Proteomes" id="UP000294933"/>
    </source>
</evidence>
<dbReference type="OrthoDB" id="24893at2759"/>
<organism evidence="9 10">
    <name type="scientific">Rickenella mellea</name>
    <dbReference type="NCBI Taxonomy" id="50990"/>
    <lineage>
        <taxon>Eukaryota</taxon>
        <taxon>Fungi</taxon>
        <taxon>Dikarya</taxon>
        <taxon>Basidiomycota</taxon>
        <taxon>Agaricomycotina</taxon>
        <taxon>Agaricomycetes</taxon>
        <taxon>Hymenochaetales</taxon>
        <taxon>Rickenellaceae</taxon>
        <taxon>Rickenella</taxon>
    </lineage>
</organism>
<dbReference type="GO" id="GO:0005953">
    <property type="term" value="C:CAAX-protein geranylgeranyltransferase complex"/>
    <property type="evidence" value="ECO:0007669"/>
    <property type="project" value="TreeGrafter"/>
</dbReference>
<dbReference type="InterPro" id="IPR001330">
    <property type="entry name" value="Prenyltrans"/>
</dbReference>
<keyword evidence="5" id="KW-0479">Metal-binding</keyword>
<dbReference type="PANTHER" id="PTHR11774">
    <property type="entry name" value="GERANYLGERANYL TRANSFERASE TYPE BETA SUBUNIT"/>
    <property type="match status" value="1"/>
</dbReference>
<accession>A0A4Y7PYR5</accession>
<dbReference type="VEuPathDB" id="FungiDB:BD410DRAFT_791909"/>
<proteinExistence type="inferred from homology"/>
<evidence type="ECO:0000259" key="8">
    <source>
        <dbReference type="Pfam" id="PF00432"/>
    </source>
</evidence>
<gene>
    <name evidence="9" type="ORF">BD410DRAFT_791909</name>
</gene>